<evidence type="ECO:0000259" key="2">
    <source>
        <dbReference type="Pfam" id="PF02470"/>
    </source>
</evidence>
<dbReference type="AlphaFoldDB" id="A0A1W9ZBW0"/>
<dbReference type="RefSeq" id="WP_083065855.1">
    <property type="nucleotide sequence ID" value="NZ_MVHG01000053.1"/>
</dbReference>
<evidence type="ECO:0000313" key="4">
    <source>
        <dbReference type="Proteomes" id="UP000192707"/>
    </source>
</evidence>
<evidence type="ECO:0000313" key="3">
    <source>
        <dbReference type="EMBL" id="ORA11433.1"/>
    </source>
</evidence>
<organism evidence="3 4">
    <name type="scientific">Mycobacterium arosiense ATCC BAA-1401 = DSM 45069</name>
    <dbReference type="NCBI Taxonomy" id="1265311"/>
    <lineage>
        <taxon>Bacteria</taxon>
        <taxon>Bacillati</taxon>
        <taxon>Actinomycetota</taxon>
        <taxon>Actinomycetes</taxon>
        <taxon>Mycobacteriales</taxon>
        <taxon>Mycobacteriaceae</taxon>
        <taxon>Mycobacterium</taxon>
        <taxon>Mycobacterium avium complex (MAC)</taxon>
    </lineage>
</organism>
<dbReference type="OrthoDB" id="4379218at2"/>
<dbReference type="PANTHER" id="PTHR33371:SF18">
    <property type="entry name" value="MCE-FAMILY PROTEIN MCE3C"/>
    <property type="match status" value="1"/>
</dbReference>
<comment type="caution">
    <text evidence="3">The sequence shown here is derived from an EMBL/GenBank/DDBJ whole genome shotgun (WGS) entry which is preliminary data.</text>
</comment>
<keyword evidence="4" id="KW-1185">Reference proteome</keyword>
<gene>
    <name evidence="3" type="ORF">BST14_18670</name>
</gene>
<protein>
    <submittedName>
        <fullName evidence="3">Mammalian cell entry protein</fullName>
    </submittedName>
</protein>
<feature type="domain" description="Mce/MlaD" evidence="2">
    <location>
        <begin position="35"/>
        <end position="109"/>
    </location>
</feature>
<reference evidence="3 4" key="1">
    <citation type="submission" date="2016-12" db="EMBL/GenBank/DDBJ databases">
        <title>The new phylogeny of genus Mycobacterium.</title>
        <authorList>
            <person name="Tortoli E."/>
            <person name="Trovato A."/>
            <person name="Cirillo D.M."/>
        </authorList>
    </citation>
    <scope>NUCLEOTIDE SEQUENCE [LARGE SCALE GENOMIC DNA]</scope>
    <source>
        <strain evidence="3 4">DSM 45069</strain>
    </source>
</reference>
<evidence type="ECO:0000256" key="1">
    <source>
        <dbReference type="SAM" id="Coils"/>
    </source>
</evidence>
<feature type="coiled-coil region" evidence="1">
    <location>
        <begin position="197"/>
        <end position="224"/>
    </location>
</feature>
<name>A0A1W9ZBW0_MYCAI</name>
<dbReference type="Proteomes" id="UP000192707">
    <property type="component" value="Unassembled WGS sequence"/>
</dbReference>
<dbReference type="Pfam" id="PF02470">
    <property type="entry name" value="MlaD"/>
    <property type="match status" value="1"/>
</dbReference>
<sequence length="322" mass="35645">MKTRDSQRIWGAIALVVLTIAGVGAAMLYTHPPGHRRVVFYTDDAASIRAGDTVRVAGIVVGTVKSLSLEAKQVRVEANIERGVFIGDQSQVQVRMLTVVGGYYVTILPIGKTPLGARAIPKERVTMPYSLIQTLADTTKITEHVNQQPIKESIDQLQHGLNGSNVESVTTVLNAGNSIADTLERQRGELSKILSLSDEYIDRLASYRDRLQEYIRKIAILEESLILYGKSFGDSLTGVGTLLEDLKWGVVDLYYPHRDDFLEKARAILGDLRTIQSRNGALVRLLGRIHDRMERALDRQNNFTRPELLATDVCVPVHGSPC</sequence>
<accession>A0A1W9ZBW0</accession>
<dbReference type="InterPro" id="IPR052336">
    <property type="entry name" value="MlaD_Phospholipid_Transporter"/>
</dbReference>
<dbReference type="PANTHER" id="PTHR33371">
    <property type="entry name" value="INTERMEMBRANE PHOSPHOLIPID TRANSPORT SYSTEM BINDING PROTEIN MLAD-RELATED"/>
    <property type="match status" value="1"/>
</dbReference>
<dbReference type="EMBL" id="MVHG01000053">
    <property type="protein sequence ID" value="ORA11433.1"/>
    <property type="molecule type" value="Genomic_DNA"/>
</dbReference>
<dbReference type="GO" id="GO:0005576">
    <property type="term" value="C:extracellular region"/>
    <property type="evidence" value="ECO:0007669"/>
    <property type="project" value="TreeGrafter"/>
</dbReference>
<proteinExistence type="predicted"/>
<keyword evidence="1" id="KW-0175">Coiled coil</keyword>
<dbReference type="InterPro" id="IPR003399">
    <property type="entry name" value="Mce/MlaD"/>
</dbReference>